<dbReference type="InterPro" id="IPR029058">
    <property type="entry name" value="AB_hydrolase_fold"/>
</dbReference>
<name>A0A4P2VL36_FLUSA</name>
<dbReference type="RefSeq" id="WP_130610992.1">
    <property type="nucleotide sequence ID" value="NZ_AP019368.1"/>
</dbReference>
<dbReference type="Gene3D" id="3.40.50.1820">
    <property type="entry name" value="alpha/beta hydrolase"/>
    <property type="match status" value="1"/>
</dbReference>
<dbReference type="InterPro" id="IPR051044">
    <property type="entry name" value="MAG_DAG_Lipase"/>
</dbReference>
<dbReference type="OrthoDB" id="5290584at2"/>
<dbReference type="KEGG" id="sbf:JCM31447_24730"/>
<dbReference type="GO" id="GO:0016787">
    <property type="term" value="F:hydrolase activity"/>
    <property type="evidence" value="ECO:0007669"/>
    <property type="project" value="UniProtKB-KW"/>
</dbReference>
<organism evidence="2 3">
    <name type="scientific">Fluviispira sanaruensis</name>
    <dbReference type="NCBI Taxonomy" id="2493639"/>
    <lineage>
        <taxon>Bacteria</taxon>
        <taxon>Pseudomonadati</taxon>
        <taxon>Bdellovibrionota</taxon>
        <taxon>Oligoflexia</taxon>
        <taxon>Silvanigrellales</taxon>
        <taxon>Silvanigrellaceae</taxon>
        <taxon>Fluviispira</taxon>
    </lineage>
</organism>
<feature type="domain" description="Serine aminopeptidase S33" evidence="1">
    <location>
        <begin position="34"/>
        <end position="275"/>
    </location>
</feature>
<protein>
    <submittedName>
        <fullName evidence="2">Alpha/beta hydrolase</fullName>
    </submittedName>
</protein>
<reference evidence="2 3" key="1">
    <citation type="submission" date="2018-12" db="EMBL/GenBank/DDBJ databases">
        <title>Rubrispira sanarue gen. nov., sp., nov., a member of the order Silvanigrellales, isolated from a brackish lake in Hamamatsu Japan.</title>
        <authorList>
            <person name="Maejima Y."/>
            <person name="Iino T."/>
            <person name="Muraguchi Y."/>
            <person name="Fukuda K."/>
            <person name="Nojiri H."/>
            <person name="Ohkuma M."/>
            <person name="Moriuchi R."/>
            <person name="Dohra H."/>
            <person name="Kimbara K."/>
            <person name="Shintani M."/>
        </authorList>
    </citation>
    <scope>NUCLEOTIDE SEQUENCE [LARGE SCALE GENOMIC DNA]</scope>
    <source>
        <strain evidence="2 3">RF1110005</strain>
    </source>
</reference>
<evidence type="ECO:0000313" key="2">
    <source>
        <dbReference type="EMBL" id="BBH54016.1"/>
    </source>
</evidence>
<dbReference type="PANTHER" id="PTHR11614">
    <property type="entry name" value="PHOSPHOLIPASE-RELATED"/>
    <property type="match status" value="1"/>
</dbReference>
<proteinExistence type="predicted"/>
<keyword evidence="2" id="KW-0378">Hydrolase</keyword>
<evidence type="ECO:0000313" key="3">
    <source>
        <dbReference type="Proteomes" id="UP000291236"/>
    </source>
</evidence>
<accession>A0A4P2VL36</accession>
<dbReference type="SUPFAM" id="SSF53474">
    <property type="entry name" value="alpha/beta-Hydrolases"/>
    <property type="match status" value="1"/>
</dbReference>
<dbReference type="AlphaFoldDB" id="A0A4P2VL36"/>
<sequence>MFQERAENIKSFDGNELFFRVYTPAKKEQRESKLDGVVLAVHGFGEHSGRYAHVARAVCSKNLAFAIFDIRGHGKSGPTRGDAENLHAMVLDVIFMTNHVKEILGLTKQKNSFFGLFGHSFGSLLATYAAAHLADSCPPLFLSSPCYGVKQNIPVWKKFLATKVAKFLPNLVAPIGIPPNSLSNNPENNEAARHDHLILTHITARMGSTFLGALDEKKIVQAIRLIRAPATVVAASDDKLVKIEVTKKCVPYFSHNDSSFKVIEGAGHEIFNETEQCRSQAISDLLKWIEKSG</sequence>
<evidence type="ECO:0000259" key="1">
    <source>
        <dbReference type="Pfam" id="PF12146"/>
    </source>
</evidence>
<dbReference type="EMBL" id="AP019368">
    <property type="protein sequence ID" value="BBH54016.1"/>
    <property type="molecule type" value="Genomic_DNA"/>
</dbReference>
<dbReference type="Proteomes" id="UP000291236">
    <property type="component" value="Chromosome"/>
</dbReference>
<gene>
    <name evidence="2" type="ORF">JCM31447_24730</name>
</gene>
<keyword evidence="3" id="KW-1185">Reference proteome</keyword>
<dbReference type="Pfam" id="PF12146">
    <property type="entry name" value="Hydrolase_4"/>
    <property type="match status" value="1"/>
</dbReference>
<dbReference type="InterPro" id="IPR022742">
    <property type="entry name" value="Hydrolase_4"/>
</dbReference>